<dbReference type="PANTHER" id="PTHR19321">
    <property type="entry name" value="PROTEIN REGULATOR OF CYTOKINESIS 1 PRC1-RELATED"/>
    <property type="match status" value="1"/>
</dbReference>
<dbReference type="GO" id="GO:0008017">
    <property type="term" value="F:microtubule binding"/>
    <property type="evidence" value="ECO:0007669"/>
    <property type="project" value="InterPro"/>
</dbReference>
<dbReference type="Proteomes" id="UP000436088">
    <property type="component" value="Unassembled WGS sequence"/>
</dbReference>
<dbReference type="PANTHER" id="PTHR19321:SF7">
    <property type="entry name" value="65-KDA MICROTUBULE-ASSOCIATED PROTEIN 3"/>
    <property type="match status" value="1"/>
</dbReference>
<evidence type="ECO:0000313" key="7">
    <source>
        <dbReference type="EMBL" id="KAE8722447.1"/>
    </source>
</evidence>
<reference evidence="7" key="1">
    <citation type="submission" date="2019-09" db="EMBL/GenBank/DDBJ databases">
        <title>Draft genome information of white flower Hibiscus syriacus.</title>
        <authorList>
            <person name="Kim Y.-M."/>
        </authorList>
    </citation>
    <scope>NUCLEOTIDE SEQUENCE [LARGE SCALE GENOMIC DNA]</scope>
    <source>
        <strain evidence="7">YM2019G1</strain>
    </source>
</reference>
<dbReference type="AlphaFoldDB" id="A0A6A3C294"/>
<dbReference type="GO" id="GO:0005874">
    <property type="term" value="C:microtubule"/>
    <property type="evidence" value="ECO:0007669"/>
    <property type="project" value="UniProtKB-KW"/>
</dbReference>
<keyword evidence="3" id="KW-0493">Microtubule</keyword>
<comment type="caution">
    <text evidence="7">The sequence shown here is derived from an EMBL/GenBank/DDBJ whole genome shotgun (WGS) entry which is preliminary data.</text>
</comment>
<evidence type="ECO:0000256" key="6">
    <source>
        <dbReference type="SAM" id="MobiDB-lite"/>
    </source>
</evidence>
<dbReference type="GO" id="GO:0005737">
    <property type="term" value="C:cytoplasm"/>
    <property type="evidence" value="ECO:0007669"/>
    <property type="project" value="TreeGrafter"/>
</dbReference>
<evidence type="ECO:0000256" key="4">
    <source>
        <dbReference type="ARBA" id="ARBA00023212"/>
    </source>
</evidence>
<evidence type="ECO:0000256" key="1">
    <source>
        <dbReference type="ARBA" id="ARBA00004245"/>
    </source>
</evidence>
<comment type="similarity">
    <text evidence="2">Belongs to the MAP65/ASE1 family.</text>
</comment>
<accession>A0A6A3C294</accession>
<evidence type="ECO:0000256" key="2">
    <source>
        <dbReference type="ARBA" id="ARBA00006187"/>
    </source>
</evidence>
<name>A0A6A3C294_HIBSY</name>
<dbReference type="InterPro" id="IPR007145">
    <property type="entry name" value="MAP65_Ase1_PRC1"/>
</dbReference>
<evidence type="ECO:0000256" key="3">
    <source>
        <dbReference type="ARBA" id="ARBA00022701"/>
    </source>
</evidence>
<dbReference type="Pfam" id="PF03999">
    <property type="entry name" value="MAP65_ASE1"/>
    <property type="match status" value="2"/>
</dbReference>
<keyword evidence="8" id="KW-1185">Reference proteome</keyword>
<feature type="region of interest" description="Disordered" evidence="6">
    <location>
        <begin position="380"/>
        <end position="402"/>
    </location>
</feature>
<protein>
    <submittedName>
        <fullName evidence="7">65-kDa microtubule-associated protein 3</fullName>
    </submittedName>
</protein>
<gene>
    <name evidence="7" type="ORF">F3Y22_tig00013960pilonHSYRG00072</name>
</gene>
<keyword evidence="4" id="KW-0206">Cytoskeleton</keyword>
<dbReference type="Gene3D" id="1.20.58.1520">
    <property type="match status" value="1"/>
</dbReference>
<evidence type="ECO:0000256" key="5">
    <source>
        <dbReference type="SAM" id="Coils"/>
    </source>
</evidence>
<dbReference type="GO" id="GO:0000226">
    <property type="term" value="P:microtubule cytoskeleton organization"/>
    <property type="evidence" value="ECO:0007669"/>
    <property type="project" value="InterPro"/>
</dbReference>
<proteinExistence type="inferred from homology"/>
<dbReference type="GO" id="GO:0005819">
    <property type="term" value="C:spindle"/>
    <property type="evidence" value="ECO:0007669"/>
    <property type="project" value="TreeGrafter"/>
</dbReference>
<organism evidence="7 8">
    <name type="scientific">Hibiscus syriacus</name>
    <name type="common">Rose of Sharon</name>
    <dbReference type="NCBI Taxonomy" id="106335"/>
    <lineage>
        <taxon>Eukaryota</taxon>
        <taxon>Viridiplantae</taxon>
        <taxon>Streptophyta</taxon>
        <taxon>Embryophyta</taxon>
        <taxon>Tracheophyta</taxon>
        <taxon>Spermatophyta</taxon>
        <taxon>Magnoliopsida</taxon>
        <taxon>eudicotyledons</taxon>
        <taxon>Gunneridae</taxon>
        <taxon>Pentapetalae</taxon>
        <taxon>rosids</taxon>
        <taxon>malvids</taxon>
        <taxon>Malvales</taxon>
        <taxon>Malvaceae</taxon>
        <taxon>Malvoideae</taxon>
        <taxon>Hibiscus</taxon>
    </lineage>
</organism>
<sequence>MRHTIADNEAELSAICSAMGKRPVHVRQSDLKIGNSKENLGKILPQVEEMKKRKIERRNHFIDVLDQIQMIRNELSGSTESISSEILVDETDLSLLKLEELHSQLHELQKEKSNRLKQVKDLLNMLNSLCSVMGATINRLREVKIQRMERLQDLATTMMELWHLMDTPIEEDQKFQNVTQVSRLEDLKSSEMKELVLKKISKLKDFCRKTHLVPDTELEDATEAIESGVVDAATNLEQIEFCIAKVKEEAFSRKEILEKVDKWLAAYVEERWLEEYNRKKLQGRIIVEPGLLHRSKLSLSKPQSAKKYSKQSSFKRSALGGSMLKLDSVDFPRTPQVRSSKKTELMFRDDRLNHWQDDAIPAFPAFNRCLETAGTPFRKHSSDAANANEVDPPLVRKPFSPIYPSSKANMTNKLEDNGEGKTLQKTVPTNDLSNTLTCLKINSSAYEKNRTPRAMQPMATTRCRQTKHKLQQHKLRRTMIGIQSKEIMKRSKSRLK</sequence>
<keyword evidence="5" id="KW-0175">Coiled coil</keyword>
<comment type="subcellular location">
    <subcellularLocation>
        <location evidence="1">Cytoplasm</location>
        <location evidence="1">Cytoskeleton</location>
    </subcellularLocation>
</comment>
<feature type="coiled-coil region" evidence="5">
    <location>
        <begin position="98"/>
        <end position="125"/>
    </location>
</feature>
<dbReference type="EMBL" id="VEPZ02000561">
    <property type="protein sequence ID" value="KAE8722447.1"/>
    <property type="molecule type" value="Genomic_DNA"/>
</dbReference>
<keyword evidence="4" id="KW-0963">Cytoplasm</keyword>
<evidence type="ECO:0000313" key="8">
    <source>
        <dbReference type="Proteomes" id="UP000436088"/>
    </source>
</evidence>